<organism evidence="4 5">
    <name type="scientific">Gloeophyllum trabeum (strain ATCC 11539 / FP-39264 / Madison 617)</name>
    <name type="common">Brown rot fungus</name>
    <dbReference type="NCBI Taxonomy" id="670483"/>
    <lineage>
        <taxon>Eukaryota</taxon>
        <taxon>Fungi</taxon>
        <taxon>Dikarya</taxon>
        <taxon>Basidiomycota</taxon>
        <taxon>Agaricomycotina</taxon>
        <taxon>Agaricomycetes</taxon>
        <taxon>Gloeophyllales</taxon>
        <taxon>Gloeophyllaceae</taxon>
        <taxon>Gloeophyllum</taxon>
    </lineage>
</organism>
<evidence type="ECO:0000313" key="4">
    <source>
        <dbReference type="EMBL" id="EPQ52520.1"/>
    </source>
</evidence>
<accession>S7RE98</accession>
<evidence type="ECO:0000259" key="3">
    <source>
        <dbReference type="Pfam" id="PF14040"/>
    </source>
</evidence>
<dbReference type="OrthoDB" id="2975193at2759"/>
<evidence type="ECO:0000256" key="1">
    <source>
        <dbReference type="SAM" id="MobiDB-lite"/>
    </source>
</evidence>
<dbReference type="HOGENOM" id="CLU_1503601_0_0_1"/>
<dbReference type="RefSeq" id="XP_007868827.1">
    <property type="nucleotide sequence ID" value="XM_007870636.1"/>
</dbReference>
<proteinExistence type="predicted"/>
<name>S7RE98_GLOTA</name>
<feature type="signal peptide" evidence="2">
    <location>
        <begin position="1"/>
        <end position="15"/>
    </location>
</feature>
<dbReference type="OMA" id="FAWNCAN"/>
<dbReference type="EMBL" id="KB469307">
    <property type="protein sequence ID" value="EPQ52520.1"/>
    <property type="molecule type" value="Genomic_DNA"/>
</dbReference>
<dbReference type="AlphaFoldDB" id="S7RE98"/>
<dbReference type="eggNOG" id="ENOG502S8F7">
    <property type="taxonomic scope" value="Eukaryota"/>
</dbReference>
<feature type="region of interest" description="Disordered" evidence="1">
    <location>
        <begin position="152"/>
        <end position="179"/>
    </location>
</feature>
<gene>
    <name evidence="4" type="ORF">GLOTRDRAFT_95418</name>
</gene>
<sequence length="179" mass="19356">MKAIIVLLLAGLTYAQNLAFDCSRIPETCKNMCYGVNCRNLPTRMTFDDPSAATKKQRRDDAGCTKPNRCNGRTDGMTTCDEFPFASSQEGGGNAVTRCVSQAECWSQGGSLSGFYRGLRNNQQSRFTISFTNEGNIPWCVGPGYGGCTNDGEEYQHGAPARRRDLSGDLGNITAPKAG</sequence>
<dbReference type="KEGG" id="gtr:GLOTRDRAFT_95418"/>
<feature type="chain" id="PRO_5012700635" description="Deoxyribonuclease NucA/NucB domain-containing protein" evidence="2">
    <location>
        <begin position="16"/>
        <end position="179"/>
    </location>
</feature>
<reference evidence="4 5" key="1">
    <citation type="journal article" date="2012" name="Science">
        <title>The Paleozoic origin of enzymatic lignin decomposition reconstructed from 31 fungal genomes.</title>
        <authorList>
            <person name="Floudas D."/>
            <person name="Binder M."/>
            <person name="Riley R."/>
            <person name="Barry K."/>
            <person name="Blanchette R.A."/>
            <person name="Henrissat B."/>
            <person name="Martinez A.T."/>
            <person name="Otillar R."/>
            <person name="Spatafora J.W."/>
            <person name="Yadav J.S."/>
            <person name="Aerts A."/>
            <person name="Benoit I."/>
            <person name="Boyd A."/>
            <person name="Carlson A."/>
            <person name="Copeland A."/>
            <person name="Coutinho P.M."/>
            <person name="de Vries R.P."/>
            <person name="Ferreira P."/>
            <person name="Findley K."/>
            <person name="Foster B."/>
            <person name="Gaskell J."/>
            <person name="Glotzer D."/>
            <person name="Gorecki P."/>
            <person name="Heitman J."/>
            <person name="Hesse C."/>
            <person name="Hori C."/>
            <person name="Igarashi K."/>
            <person name="Jurgens J.A."/>
            <person name="Kallen N."/>
            <person name="Kersten P."/>
            <person name="Kohler A."/>
            <person name="Kuees U."/>
            <person name="Kumar T.K.A."/>
            <person name="Kuo A."/>
            <person name="LaButti K."/>
            <person name="Larrondo L.F."/>
            <person name="Lindquist E."/>
            <person name="Ling A."/>
            <person name="Lombard V."/>
            <person name="Lucas S."/>
            <person name="Lundell T."/>
            <person name="Martin R."/>
            <person name="McLaughlin D.J."/>
            <person name="Morgenstern I."/>
            <person name="Morin E."/>
            <person name="Murat C."/>
            <person name="Nagy L.G."/>
            <person name="Nolan M."/>
            <person name="Ohm R.A."/>
            <person name="Patyshakuliyeva A."/>
            <person name="Rokas A."/>
            <person name="Ruiz-Duenas F.J."/>
            <person name="Sabat G."/>
            <person name="Salamov A."/>
            <person name="Samejima M."/>
            <person name="Schmutz J."/>
            <person name="Slot J.C."/>
            <person name="St John F."/>
            <person name="Stenlid J."/>
            <person name="Sun H."/>
            <person name="Sun S."/>
            <person name="Syed K."/>
            <person name="Tsang A."/>
            <person name="Wiebenga A."/>
            <person name="Young D."/>
            <person name="Pisabarro A."/>
            <person name="Eastwood D.C."/>
            <person name="Martin F."/>
            <person name="Cullen D."/>
            <person name="Grigoriev I.V."/>
            <person name="Hibbett D.S."/>
        </authorList>
    </citation>
    <scope>NUCLEOTIDE SEQUENCE [LARGE SCALE GENOMIC DNA]</scope>
    <source>
        <strain evidence="4 5">ATCC 11539</strain>
    </source>
</reference>
<evidence type="ECO:0000256" key="2">
    <source>
        <dbReference type="SAM" id="SignalP"/>
    </source>
</evidence>
<keyword evidence="5" id="KW-1185">Reference proteome</keyword>
<protein>
    <recommendedName>
        <fullName evidence="3">Deoxyribonuclease NucA/NucB domain-containing protein</fullName>
    </recommendedName>
</protein>
<dbReference type="Pfam" id="PF14040">
    <property type="entry name" value="DNase_NucA_NucB"/>
    <property type="match status" value="1"/>
</dbReference>
<evidence type="ECO:0000313" key="5">
    <source>
        <dbReference type="Proteomes" id="UP000030669"/>
    </source>
</evidence>
<dbReference type="GeneID" id="19309717"/>
<feature type="domain" description="Deoxyribonuclease NucA/NucB" evidence="3">
    <location>
        <begin position="32"/>
        <end position="124"/>
    </location>
</feature>
<dbReference type="InterPro" id="IPR029476">
    <property type="entry name" value="DNase_NucA_NucB"/>
</dbReference>
<keyword evidence="2" id="KW-0732">Signal</keyword>
<dbReference type="Proteomes" id="UP000030669">
    <property type="component" value="Unassembled WGS sequence"/>
</dbReference>